<proteinExistence type="predicted"/>
<dbReference type="EMBL" id="JAUEPH010000010">
    <property type="protein sequence ID" value="MDN3205906.1"/>
    <property type="molecule type" value="Genomic_DNA"/>
</dbReference>
<feature type="domain" description="Cytochrome c" evidence="6">
    <location>
        <begin position="196"/>
        <end position="312"/>
    </location>
</feature>
<evidence type="ECO:0000256" key="4">
    <source>
        <dbReference type="PROSITE-ProRule" id="PRU00433"/>
    </source>
</evidence>
<dbReference type="InterPro" id="IPR036909">
    <property type="entry name" value="Cyt_c-like_dom_sf"/>
</dbReference>
<keyword evidence="5" id="KW-1133">Transmembrane helix</keyword>
<sequence length="329" mass="35985">MKKLLKVLGIILTIFIIGVLGILAFLQLGFPKVSPAKELNIEYTSERIERGKYLAHHVTLCMDCHAERDFGQFAGPPKAGTLGKGGDVFDHQMGFPGVFYAKNITPTGISDYTDGELFRVITTGVDNEGEPIFPVMPYQYYGKMDPEDIYDIIAYIRSLPAQGSEIPESKADFPVNFIIRSVPKDGEPTKRPDPSDQIAYGSYLVNAAGCAECHTPVDAQGAIIPELSFTGGRSFVMPGGTLLSSNITPHENGLGGWTEDYFVQMFKQYEDSSYVNPPVAPGDYNTIMPWTMYAGMKESDLSAIYAYIMTLAPSPNSVTKWTAGAVAEN</sequence>
<feature type="domain" description="Cytochrome c" evidence="6">
    <location>
        <begin position="46"/>
        <end position="160"/>
    </location>
</feature>
<keyword evidence="5" id="KW-0472">Membrane</keyword>
<organism evidence="7 8">
    <name type="scientific">Algoriphagus sediminis</name>
    <dbReference type="NCBI Taxonomy" id="3057113"/>
    <lineage>
        <taxon>Bacteria</taxon>
        <taxon>Pseudomonadati</taxon>
        <taxon>Bacteroidota</taxon>
        <taxon>Cytophagia</taxon>
        <taxon>Cytophagales</taxon>
        <taxon>Cyclobacteriaceae</taxon>
        <taxon>Algoriphagus</taxon>
    </lineage>
</organism>
<name>A0ABT7YH97_9BACT</name>
<evidence type="ECO:0000313" key="7">
    <source>
        <dbReference type="EMBL" id="MDN3205906.1"/>
    </source>
</evidence>
<gene>
    <name evidence="7" type="ORF">QVH07_17260</name>
</gene>
<dbReference type="RefSeq" id="WP_290002942.1">
    <property type="nucleotide sequence ID" value="NZ_JAUEPH010000010.1"/>
</dbReference>
<keyword evidence="1 4" id="KW-0349">Heme</keyword>
<reference evidence="7" key="1">
    <citation type="submission" date="2023-06" db="EMBL/GenBank/DDBJ databases">
        <title>Robiginitalea aurantiacus sp. nov. and Algoriphagus sediminis sp. nov., isolated from coastal sediment.</title>
        <authorList>
            <person name="Zhou Z.Y."/>
            <person name="An J."/>
            <person name="Jia Y.W."/>
            <person name="Du Z.J."/>
        </authorList>
    </citation>
    <scope>NUCLEOTIDE SEQUENCE</scope>
    <source>
        <strain evidence="7">C2-7</strain>
    </source>
</reference>
<dbReference type="Pfam" id="PF00034">
    <property type="entry name" value="Cytochrom_C"/>
    <property type="match status" value="1"/>
</dbReference>
<evidence type="ECO:0000256" key="5">
    <source>
        <dbReference type="SAM" id="Phobius"/>
    </source>
</evidence>
<dbReference type="Gene3D" id="1.10.760.10">
    <property type="entry name" value="Cytochrome c-like domain"/>
    <property type="match status" value="2"/>
</dbReference>
<keyword evidence="2 4" id="KW-0479">Metal-binding</keyword>
<accession>A0ABT7YH97</accession>
<dbReference type="SUPFAM" id="SSF46626">
    <property type="entry name" value="Cytochrome c"/>
    <property type="match status" value="2"/>
</dbReference>
<dbReference type="PANTHER" id="PTHR35008:SF8">
    <property type="entry name" value="ALCOHOL DEHYDROGENASE CYTOCHROME C SUBUNIT"/>
    <property type="match status" value="1"/>
</dbReference>
<evidence type="ECO:0000256" key="2">
    <source>
        <dbReference type="ARBA" id="ARBA00022723"/>
    </source>
</evidence>
<dbReference type="PANTHER" id="PTHR35008">
    <property type="entry name" value="BLL4482 PROTEIN-RELATED"/>
    <property type="match status" value="1"/>
</dbReference>
<dbReference type="Proteomes" id="UP001171916">
    <property type="component" value="Unassembled WGS sequence"/>
</dbReference>
<evidence type="ECO:0000256" key="1">
    <source>
        <dbReference type="ARBA" id="ARBA00022617"/>
    </source>
</evidence>
<evidence type="ECO:0000313" key="8">
    <source>
        <dbReference type="Proteomes" id="UP001171916"/>
    </source>
</evidence>
<protein>
    <submittedName>
        <fullName evidence="7">C-type cytochrome</fullName>
    </submittedName>
</protein>
<dbReference type="InterPro" id="IPR009056">
    <property type="entry name" value="Cyt_c-like_dom"/>
</dbReference>
<keyword evidence="3 4" id="KW-0408">Iron</keyword>
<evidence type="ECO:0000256" key="3">
    <source>
        <dbReference type="ARBA" id="ARBA00023004"/>
    </source>
</evidence>
<evidence type="ECO:0000259" key="6">
    <source>
        <dbReference type="PROSITE" id="PS51007"/>
    </source>
</evidence>
<keyword evidence="5" id="KW-0812">Transmembrane</keyword>
<dbReference type="InterPro" id="IPR051459">
    <property type="entry name" value="Cytochrome_c-type_DH"/>
</dbReference>
<feature type="transmembrane region" description="Helical" evidence="5">
    <location>
        <begin position="7"/>
        <end position="30"/>
    </location>
</feature>
<dbReference type="PROSITE" id="PS51007">
    <property type="entry name" value="CYTC"/>
    <property type="match status" value="2"/>
</dbReference>
<keyword evidence="8" id="KW-1185">Reference proteome</keyword>
<comment type="caution">
    <text evidence="7">The sequence shown here is derived from an EMBL/GenBank/DDBJ whole genome shotgun (WGS) entry which is preliminary data.</text>
</comment>